<dbReference type="AlphaFoldDB" id="A0A553ZZ64"/>
<sequence length="88" mass="9980">MISSPLFYFSLRLIKQGGDQMNDQRTRLVLQFHVGQDDEGKELFSTKSYQNILGEASDSALTAVAEALISLQEFQIYSISRQNTYVLD</sequence>
<evidence type="ECO:0000313" key="3">
    <source>
        <dbReference type="Proteomes" id="UP000318521"/>
    </source>
</evidence>
<dbReference type="InterPro" id="IPR012454">
    <property type="entry name" value="DUF1659"/>
</dbReference>
<keyword evidence="3" id="KW-1185">Reference proteome</keyword>
<feature type="domain" description="DUF1659" evidence="1">
    <location>
        <begin position="24"/>
        <end position="87"/>
    </location>
</feature>
<organism evidence="2 3">
    <name type="scientific">Alkalicoccobacillus porphyridii</name>
    <dbReference type="NCBI Taxonomy" id="2597270"/>
    <lineage>
        <taxon>Bacteria</taxon>
        <taxon>Bacillati</taxon>
        <taxon>Bacillota</taxon>
        <taxon>Bacilli</taxon>
        <taxon>Bacillales</taxon>
        <taxon>Bacillaceae</taxon>
        <taxon>Alkalicoccobacillus</taxon>
    </lineage>
</organism>
<name>A0A553ZZ64_9BACI</name>
<protein>
    <submittedName>
        <fullName evidence="2">DUF1659 domain-containing protein</fullName>
    </submittedName>
</protein>
<dbReference type="Pfam" id="PF07872">
    <property type="entry name" value="DUF1659"/>
    <property type="match status" value="1"/>
</dbReference>
<dbReference type="EMBL" id="VLXZ01000005">
    <property type="protein sequence ID" value="TSB46686.1"/>
    <property type="molecule type" value="Genomic_DNA"/>
</dbReference>
<proteinExistence type="predicted"/>
<comment type="caution">
    <text evidence="2">The sequence shown here is derived from an EMBL/GenBank/DDBJ whole genome shotgun (WGS) entry which is preliminary data.</text>
</comment>
<dbReference type="OrthoDB" id="48766at2"/>
<evidence type="ECO:0000313" key="2">
    <source>
        <dbReference type="EMBL" id="TSB46686.1"/>
    </source>
</evidence>
<dbReference type="Proteomes" id="UP000318521">
    <property type="component" value="Unassembled WGS sequence"/>
</dbReference>
<evidence type="ECO:0000259" key="1">
    <source>
        <dbReference type="Pfam" id="PF07872"/>
    </source>
</evidence>
<reference evidence="2 3" key="1">
    <citation type="submission" date="2019-07" db="EMBL/GenBank/DDBJ databases">
        <authorList>
            <person name="Park Y.J."/>
            <person name="Jeong S.E."/>
            <person name="Jung H.S."/>
        </authorList>
    </citation>
    <scope>NUCLEOTIDE SEQUENCE [LARGE SCALE GENOMIC DNA]</scope>
    <source>
        <strain evidence="3">P16(2019)</strain>
    </source>
</reference>
<accession>A0A553ZZ64</accession>
<gene>
    <name evidence="2" type="ORF">FN960_10040</name>
</gene>